<evidence type="ECO:0000313" key="1">
    <source>
        <dbReference type="EMBL" id="GEM39333.1"/>
    </source>
</evidence>
<dbReference type="RefSeq" id="WP_147132867.1">
    <property type="nucleotide sequence ID" value="NZ_BJXA01000023.1"/>
</dbReference>
<dbReference type="PIRSF" id="PIRSF028451">
    <property type="entry name" value="UCP028451"/>
    <property type="match status" value="1"/>
</dbReference>
<evidence type="ECO:0000313" key="2">
    <source>
        <dbReference type="Proteomes" id="UP000321424"/>
    </source>
</evidence>
<dbReference type="PANTHER" id="PTHR36452">
    <property type="entry name" value="CHROMOSOME 12, WHOLE GENOME SHOTGUN SEQUENCE"/>
    <property type="match status" value="1"/>
</dbReference>
<dbReference type="InterPro" id="IPR012808">
    <property type="entry name" value="CHP02453"/>
</dbReference>
<dbReference type="Proteomes" id="UP000321424">
    <property type="component" value="Unassembled WGS sequence"/>
</dbReference>
<dbReference type="AlphaFoldDB" id="A0A511MF89"/>
<organism evidence="1 2">
    <name type="scientific">Nocardia ninae NBRC 108245</name>
    <dbReference type="NCBI Taxonomy" id="1210091"/>
    <lineage>
        <taxon>Bacteria</taxon>
        <taxon>Bacillati</taxon>
        <taxon>Actinomycetota</taxon>
        <taxon>Actinomycetes</taxon>
        <taxon>Mycobacteriales</taxon>
        <taxon>Nocardiaceae</taxon>
        <taxon>Nocardia</taxon>
    </lineage>
</organism>
<protein>
    <submittedName>
        <fullName evidence="1">TIGR02453 family protein</fullName>
    </submittedName>
</protein>
<name>A0A511MF89_9NOCA</name>
<sequence>MNKFSGFPLAGLDFYEDLEADNSKTFWTAHKDVYETAVKAPMLALTAELEPDFGPAKIFRPYRDVRFSKDKTPYKDHQGAYVAVAPSTGWYVQIGAAGLYVAGGFYGGSSEQIAQLRATIDHEVRGPELEKILAKLTKTGYTIGGEQLKTKPKGYDADHPRIDLLRRKALVCNKEFGAPPWLDKPRAAQEIRTAWETMRPLIDWLGAVVSGATTRSPLLA</sequence>
<reference evidence="1 2" key="1">
    <citation type="submission" date="2019-07" db="EMBL/GenBank/DDBJ databases">
        <title>Whole genome shotgun sequence of Nocardia ninae NBRC 108245.</title>
        <authorList>
            <person name="Hosoyama A."/>
            <person name="Uohara A."/>
            <person name="Ohji S."/>
            <person name="Ichikawa N."/>
        </authorList>
    </citation>
    <scope>NUCLEOTIDE SEQUENCE [LARGE SCALE GENOMIC DNA]</scope>
    <source>
        <strain evidence="1 2">NBRC 108245</strain>
    </source>
</reference>
<accession>A0A511MF89</accession>
<dbReference type="NCBIfam" id="TIGR02453">
    <property type="entry name" value="TIGR02453 family protein"/>
    <property type="match status" value="1"/>
</dbReference>
<dbReference type="InterPro" id="IPR015996">
    <property type="entry name" value="UCP028451"/>
</dbReference>
<dbReference type="EMBL" id="BJXA01000023">
    <property type="protein sequence ID" value="GEM39333.1"/>
    <property type="molecule type" value="Genomic_DNA"/>
</dbReference>
<dbReference type="Pfam" id="PF09365">
    <property type="entry name" value="DUF2461"/>
    <property type="match status" value="1"/>
</dbReference>
<gene>
    <name evidence="1" type="ORF">NN4_38520</name>
</gene>
<proteinExistence type="predicted"/>
<dbReference type="PANTHER" id="PTHR36452:SF1">
    <property type="entry name" value="DUF2461 DOMAIN-CONTAINING PROTEIN"/>
    <property type="match status" value="1"/>
</dbReference>
<dbReference type="OrthoDB" id="9794241at2"/>
<comment type="caution">
    <text evidence="1">The sequence shown here is derived from an EMBL/GenBank/DDBJ whole genome shotgun (WGS) entry which is preliminary data.</text>
</comment>
<keyword evidence="2" id="KW-1185">Reference proteome</keyword>